<accession>A0ABS5DYZ7</accession>
<name>A0ABS5DYZ7_9BURK</name>
<comment type="caution">
    <text evidence="1">The sequence shown here is derived from an EMBL/GenBank/DDBJ whole genome shotgun (WGS) entry which is preliminary data.</text>
</comment>
<dbReference type="RefSeq" id="WP_210809728.1">
    <property type="nucleotide sequence ID" value="NZ_JAGQDG010000005.1"/>
</dbReference>
<keyword evidence="2" id="KW-1185">Reference proteome</keyword>
<proteinExistence type="predicted"/>
<evidence type="ECO:0000313" key="2">
    <source>
        <dbReference type="Proteomes" id="UP000672097"/>
    </source>
</evidence>
<reference evidence="1 2" key="1">
    <citation type="submission" date="2021-04" db="EMBL/GenBank/DDBJ databases">
        <title>The genome sequence of type strain Ideonella paludis KCTC 32238.</title>
        <authorList>
            <person name="Liu Y."/>
        </authorList>
    </citation>
    <scope>NUCLEOTIDE SEQUENCE [LARGE SCALE GENOMIC DNA]</scope>
    <source>
        <strain evidence="1 2">KCTC 32238</strain>
    </source>
</reference>
<dbReference type="Pfam" id="PF14337">
    <property type="entry name" value="Abi_alpha"/>
    <property type="match status" value="1"/>
</dbReference>
<sequence length="272" mass="29832">MTDESKVRDVVDAVTGVVQAVPVYQDVVQPAAQELGKALQTVAKSVHLALAPVSALVWGYDQIKDFVATKVAERLKNVAEENIVTPKPNVAGPALESLRYTGHENSLSELYANLIAASMDKTTAAGAHPAFVEIIKQLTPDEAKLVGLFIRPRAFPLLNVRREYKQQTPEKSGGKDVMINFSLLGQEANLEFPHLTPTYIDNLCRLGLAEVPAMYEYTAPRVYEALENAPAVQNLKAQIDANEEWTCVFERKGLRVTELGKQFVAVCVQSKA</sequence>
<dbReference type="Proteomes" id="UP000672097">
    <property type="component" value="Unassembled WGS sequence"/>
</dbReference>
<protein>
    <submittedName>
        <fullName evidence="1">DUF4393 domain-containing protein</fullName>
    </submittedName>
</protein>
<organism evidence="1 2">
    <name type="scientific">Ideonella paludis</name>
    <dbReference type="NCBI Taxonomy" id="1233411"/>
    <lineage>
        <taxon>Bacteria</taxon>
        <taxon>Pseudomonadati</taxon>
        <taxon>Pseudomonadota</taxon>
        <taxon>Betaproteobacteria</taxon>
        <taxon>Burkholderiales</taxon>
        <taxon>Sphaerotilaceae</taxon>
        <taxon>Ideonella</taxon>
    </lineage>
</organism>
<dbReference type="EMBL" id="JAGQDG010000005">
    <property type="protein sequence ID" value="MBQ0936376.1"/>
    <property type="molecule type" value="Genomic_DNA"/>
</dbReference>
<dbReference type="InterPro" id="IPR025506">
    <property type="entry name" value="Abi_alpha"/>
</dbReference>
<evidence type="ECO:0000313" key="1">
    <source>
        <dbReference type="EMBL" id="MBQ0936376.1"/>
    </source>
</evidence>
<dbReference type="Gene3D" id="3.30.110.190">
    <property type="match status" value="1"/>
</dbReference>
<gene>
    <name evidence="1" type="ORF">KAK11_13630</name>
</gene>